<comment type="caution">
    <text evidence="1">The sequence shown here is derived from an EMBL/GenBank/DDBJ whole genome shotgun (WGS) entry which is preliminary data.</text>
</comment>
<sequence>MNKNVKGELTSAGMSSYFVRRWGGCSKSGRAALGKRKSRYDRLFQSDAEAIIRDALQLRQTVLAAQLNLRANGEMYWRLNGLVERLHEVMGAVTGREPDFRAAWLGLLPLPEDYSDRT</sequence>
<reference evidence="1 2" key="1">
    <citation type="submission" date="2018-11" db="EMBL/GenBank/DDBJ databases">
        <title>the genome of Mesorhizobium tamadayense DSM 28320.</title>
        <authorList>
            <person name="Gao J."/>
        </authorList>
    </citation>
    <scope>NUCLEOTIDE SEQUENCE [LARGE SCALE GENOMIC DNA]</scope>
    <source>
        <strain evidence="1 2">DSM 28320</strain>
    </source>
</reference>
<organism evidence="1 2">
    <name type="scientific">Mesorhizobium tamadayense</name>
    <dbReference type="NCBI Taxonomy" id="425306"/>
    <lineage>
        <taxon>Bacteria</taxon>
        <taxon>Pseudomonadati</taxon>
        <taxon>Pseudomonadota</taxon>
        <taxon>Alphaproteobacteria</taxon>
        <taxon>Hyphomicrobiales</taxon>
        <taxon>Phyllobacteriaceae</taxon>
        <taxon>Mesorhizobium</taxon>
    </lineage>
</organism>
<dbReference type="RefSeq" id="WP_125005096.1">
    <property type="nucleotide sequence ID" value="NZ_RQXT01000050.1"/>
</dbReference>
<evidence type="ECO:0000313" key="1">
    <source>
        <dbReference type="EMBL" id="RRH93512.1"/>
    </source>
</evidence>
<evidence type="ECO:0000313" key="2">
    <source>
        <dbReference type="Proteomes" id="UP000273786"/>
    </source>
</evidence>
<proteinExistence type="predicted"/>
<keyword evidence="2" id="KW-1185">Reference proteome</keyword>
<dbReference type="Proteomes" id="UP000273786">
    <property type="component" value="Unassembled WGS sequence"/>
</dbReference>
<accession>A0A3P3F5K4</accession>
<name>A0A3P3F5K4_9HYPH</name>
<gene>
    <name evidence="1" type="ORF">EH240_29245</name>
</gene>
<dbReference type="OrthoDB" id="8084229at2"/>
<dbReference type="AlphaFoldDB" id="A0A3P3F5K4"/>
<protein>
    <submittedName>
        <fullName evidence="1">Uncharacterized protein</fullName>
    </submittedName>
</protein>
<dbReference type="EMBL" id="RQXT01000050">
    <property type="protein sequence ID" value="RRH93512.1"/>
    <property type="molecule type" value="Genomic_DNA"/>
</dbReference>